<dbReference type="GO" id="GO:0016491">
    <property type="term" value="F:oxidoreductase activity"/>
    <property type="evidence" value="ECO:0007669"/>
    <property type="project" value="UniProtKB-KW"/>
</dbReference>
<comment type="similarity">
    <text evidence="1">Belongs to the short-chain dehydrogenases/reductases (SDR) family.</text>
</comment>
<dbReference type="PROSITE" id="PS00061">
    <property type="entry name" value="ADH_SHORT"/>
    <property type="match status" value="1"/>
</dbReference>
<evidence type="ECO:0000256" key="2">
    <source>
        <dbReference type="ARBA" id="ARBA00023002"/>
    </source>
</evidence>
<dbReference type="InterPro" id="IPR036291">
    <property type="entry name" value="NAD(P)-bd_dom_sf"/>
</dbReference>
<reference evidence="3 4" key="1">
    <citation type="submission" date="2018-05" db="EMBL/GenBank/DDBJ databases">
        <title>Chitinophaga sp. K3CV102501T nov., isolated from isolated from a monsoon evergreen broad-leaved forest soil.</title>
        <authorList>
            <person name="Lv Y."/>
        </authorList>
    </citation>
    <scope>NUCLEOTIDE SEQUENCE [LARGE SCALE GENOMIC DNA]</scope>
    <source>
        <strain evidence="3 4">GDMCC 1.1325</strain>
    </source>
</reference>
<dbReference type="AlphaFoldDB" id="A0A365Y665"/>
<proteinExistence type="inferred from homology"/>
<dbReference type="Proteomes" id="UP000253410">
    <property type="component" value="Unassembled WGS sequence"/>
</dbReference>
<sequence length="254" mass="26990">MKKLLKEKTVLISGALGDIGRAVAIAFAEQGAGVALGDIQPAEKAEPLLNELKAIGVPCHYTQVDVSDAAAVDSWLQAAEAALGLVSMVVANAATVTIAGLYQITAEQWSKELRVNLDGAFHIARAVTSRLLEKAAMGSVVFVGSWAAEAVHSHIPAYSVSKAGLRMLSKCMALELAPHGIMVNEIAPGYVDAGLSRTVWEQAPEQKELARLRTPVRQLITPQQVAREVVRLCDPENRHITGSVLLMDGGLSLL</sequence>
<organism evidence="3 4">
    <name type="scientific">Chitinophaga flava</name>
    <dbReference type="NCBI Taxonomy" id="2259036"/>
    <lineage>
        <taxon>Bacteria</taxon>
        <taxon>Pseudomonadati</taxon>
        <taxon>Bacteroidota</taxon>
        <taxon>Chitinophagia</taxon>
        <taxon>Chitinophagales</taxon>
        <taxon>Chitinophagaceae</taxon>
        <taxon>Chitinophaga</taxon>
    </lineage>
</organism>
<keyword evidence="2" id="KW-0560">Oxidoreductase</keyword>
<dbReference type="PRINTS" id="PR00081">
    <property type="entry name" value="GDHRDH"/>
</dbReference>
<evidence type="ECO:0000313" key="3">
    <source>
        <dbReference type="EMBL" id="RBL94077.1"/>
    </source>
</evidence>
<evidence type="ECO:0000313" key="4">
    <source>
        <dbReference type="Proteomes" id="UP000253410"/>
    </source>
</evidence>
<dbReference type="Gene3D" id="3.40.50.720">
    <property type="entry name" value="NAD(P)-binding Rossmann-like Domain"/>
    <property type="match status" value="1"/>
</dbReference>
<dbReference type="OrthoDB" id="9788235at2"/>
<keyword evidence="4" id="KW-1185">Reference proteome</keyword>
<dbReference type="SUPFAM" id="SSF51735">
    <property type="entry name" value="NAD(P)-binding Rossmann-fold domains"/>
    <property type="match status" value="1"/>
</dbReference>
<gene>
    <name evidence="3" type="ORF">DF182_02335</name>
</gene>
<dbReference type="EMBL" id="QFFJ01000001">
    <property type="protein sequence ID" value="RBL94077.1"/>
    <property type="molecule type" value="Genomic_DNA"/>
</dbReference>
<dbReference type="PANTHER" id="PTHR43669:SF8">
    <property type="entry name" value="SHORT-CHAIN TYPE DEHYDROGENASE_REDUCTASE-RELATED"/>
    <property type="match status" value="1"/>
</dbReference>
<evidence type="ECO:0000256" key="1">
    <source>
        <dbReference type="ARBA" id="ARBA00006484"/>
    </source>
</evidence>
<protein>
    <submittedName>
        <fullName evidence="3">2-deoxy-D-gluconate 3-dehydrogenase</fullName>
    </submittedName>
</protein>
<dbReference type="RefSeq" id="WP_113616745.1">
    <property type="nucleotide sequence ID" value="NZ_QFFJ01000001.1"/>
</dbReference>
<accession>A0A365Y665</accession>
<comment type="caution">
    <text evidence="3">The sequence shown here is derived from an EMBL/GenBank/DDBJ whole genome shotgun (WGS) entry which is preliminary data.</text>
</comment>
<dbReference type="CDD" id="cd05233">
    <property type="entry name" value="SDR_c"/>
    <property type="match status" value="1"/>
</dbReference>
<dbReference type="PANTHER" id="PTHR43669">
    <property type="entry name" value="5-KETO-D-GLUCONATE 5-REDUCTASE"/>
    <property type="match status" value="1"/>
</dbReference>
<name>A0A365Y665_9BACT</name>
<dbReference type="Pfam" id="PF13561">
    <property type="entry name" value="adh_short_C2"/>
    <property type="match status" value="1"/>
</dbReference>
<dbReference type="FunFam" id="3.40.50.720:FF:000084">
    <property type="entry name" value="Short-chain dehydrogenase reductase"/>
    <property type="match status" value="1"/>
</dbReference>
<dbReference type="InterPro" id="IPR002347">
    <property type="entry name" value="SDR_fam"/>
</dbReference>
<dbReference type="InterPro" id="IPR020904">
    <property type="entry name" value="Sc_DH/Rdtase_CS"/>
</dbReference>